<dbReference type="AlphaFoldDB" id="A0A0J9EF42"/>
<dbReference type="OrthoDB" id="2060476at2"/>
<dbReference type="GeneID" id="93166832"/>
<organism evidence="1 2">
    <name type="scientific">[Clostridium] citroniae WAL-19142</name>
    <dbReference type="NCBI Taxonomy" id="742734"/>
    <lineage>
        <taxon>Bacteria</taxon>
        <taxon>Bacillati</taxon>
        <taxon>Bacillota</taxon>
        <taxon>Clostridia</taxon>
        <taxon>Lachnospirales</taxon>
        <taxon>Lachnospiraceae</taxon>
        <taxon>Enterocloster</taxon>
    </lineage>
</organism>
<gene>
    <name evidence="1" type="ORF">HMPREF9470_04878</name>
</gene>
<evidence type="ECO:0000313" key="1">
    <source>
        <dbReference type="EMBL" id="KMW14230.1"/>
    </source>
</evidence>
<dbReference type="EMBL" id="ADLK01000040">
    <property type="protein sequence ID" value="KMW14230.1"/>
    <property type="molecule type" value="Genomic_DNA"/>
</dbReference>
<evidence type="ECO:0000313" key="2">
    <source>
        <dbReference type="Proteomes" id="UP000037392"/>
    </source>
</evidence>
<dbReference type="PATRIC" id="fig|742734.4.peg.5225"/>
<dbReference type="Proteomes" id="UP000037392">
    <property type="component" value="Unassembled WGS sequence"/>
</dbReference>
<name>A0A0J9EF42_9FIRM</name>
<protein>
    <submittedName>
        <fullName evidence="1">Uncharacterized protein</fullName>
    </submittedName>
</protein>
<comment type="caution">
    <text evidence="1">The sequence shown here is derived from an EMBL/GenBank/DDBJ whole genome shotgun (WGS) entry which is preliminary data.</text>
</comment>
<proteinExistence type="predicted"/>
<sequence>MYTNADVTLYLYSKEGKAEKYTRMPIEGVYWEDVRQSTFLKTGQRDGTSVLLVIPLESLDGPIKLTQGKDLAAKGIIEGEIDCSSQEAMSKSLAALKAAYGFLTVVTVDERLYGSESVQHYELACK</sequence>
<reference evidence="1 2" key="1">
    <citation type="submission" date="2011-04" db="EMBL/GenBank/DDBJ databases">
        <title>The Genome Sequence of Clostridium citroniae WAL-19142.</title>
        <authorList>
            <consortium name="The Broad Institute Genome Sequencing Platform"/>
            <person name="Earl A."/>
            <person name="Ward D."/>
            <person name="Feldgarden M."/>
            <person name="Gevers D."/>
            <person name="Warren Y.A."/>
            <person name="Tyrrell K.L."/>
            <person name="Citron D.M."/>
            <person name="Goldstein E.J."/>
            <person name="Daigneault M."/>
            <person name="Allen-Vercoe E."/>
            <person name="Young S.K."/>
            <person name="Zeng Q."/>
            <person name="Gargeya S."/>
            <person name="Fitzgerald M."/>
            <person name="Haas B."/>
            <person name="Abouelleil A."/>
            <person name="Alvarado L."/>
            <person name="Arachchi H.M."/>
            <person name="Berlin A."/>
            <person name="Brown A."/>
            <person name="Chapman S.B."/>
            <person name="Chen Z."/>
            <person name="Dunbar C."/>
            <person name="Freedman E."/>
            <person name="Gearin G."/>
            <person name="Gellesch M."/>
            <person name="Goldberg J."/>
            <person name="Griggs A."/>
            <person name="Gujja S."/>
            <person name="Heilman E.R."/>
            <person name="Heiman D."/>
            <person name="Howarth C."/>
            <person name="Larson L."/>
            <person name="Lui A."/>
            <person name="MacDonald P.J."/>
            <person name="Mehta T."/>
            <person name="Montmayeur A."/>
            <person name="Murphy C."/>
            <person name="Neiman D."/>
            <person name="Pearson M."/>
            <person name="Priest M."/>
            <person name="Roberts A."/>
            <person name="Saif S."/>
            <person name="Shea T."/>
            <person name="Shenoy N."/>
            <person name="Sisk P."/>
            <person name="Stolte C."/>
            <person name="Sykes S."/>
            <person name="White J."/>
            <person name="Yandava C."/>
            <person name="Wortman J."/>
            <person name="Nusbaum C."/>
            <person name="Birren B."/>
        </authorList>
    </citation>
    <scope>NUCLEOTIDE SEQUENCE [LARGE SCALE GENOMIC DNA]</scope>
    <source>
        <strain evidence="1 2">WAL-19142</strain>
    </source>
</reference>
<accession>A0A0J9EF42</accession>
<dbReference type="RefSeq" id="WP_048930933.1">
    <property type="nucleotide sequence ID" value="NZ_KQ235884.1"/>
</dbReference>